<name>A0A090LJ30_STRRB</name>
<accession>A0A090LJ30</accession>
<evidence type="ECO:0000313" key="3">
    <source>
        <dbReference type="WBParaSite" id="SRAE_2000280600.1"/>
    </source>
</evidence>
<dbReference type="RefSeq" id="XP_024507348.1">
    <property type="nucleotide sequence ID" value="XM_024653920.1"/>
</dbReference>
<dbReference type="GeneID" id="36380513"/>
<organism evidence="1">
    <name type="scientific">Strongyloides ratti</name>
    <name type="common">Parasitic roundworm</name>
    <dbReference type="NCBI Taxonomy" id="34506"/>
    <lineage>
        <taxon>Eukaryota</taxon>
        <taxon>Metazoa</taxon>
        <taxon>Ecdysozoa</taxon>
        <taxon>Nematoda</taxon>
        <taxon>Chromadorea</taxon>
        <taxon>Rhabditida</taxon>
        <taxon>Tylenchina</taxon>
        <taxon>Panagrolaimomorpha</taxon>
        <taxon>Strongyloidoidea</taxon>
        <taxon>Strongyloididae</taxon>
        <taxon>Strongyloides</taxon>
    </lineage>
</organism>
<dbReference type="AlphaFoldDB" id="A0A090LJ30"/>
<proteinExistence type="predicted"/>
<dbReference type="WBParaSite" id="SRAE_2000280600.1">
    <property type="protein sequence ID" value="SRAE_2000280600.1"/>
    <property type="gene ID" value="WBGene00263020"/>
</dbReference>
<gene>
    <name evidence="1 3 4" type="ORF">SRAE_2000280600</name>
</gene>
<protein>
    <submittedName>
        <fullName evidence="1 3">Uncharacterized protein</fullName>
    </submittedName>
</protein>
<evidence type="ECO:0000313" key="1">
    <source>
        <dbReference type="EMBL" id="CEF68148.1"/>
    </source>
</evidence>
<dbReference type="WormBase" id="SRAE_2000280600">
    <property type="protein sequence ID" value="SRP05652"/>
    <property type="gene ID" value="WBGene00263020"/>
</dbReference>
<reference evidence="3" key="2">
    <citation type="submission" date="2020-12" db="UniProtKB">
        <authorList>
            <consortium name="WormBaseParasite"/>
        </authorList>
    </citation>
    <scope>IDENTIFICATION</scope>
</reference>
<evidence type="ECO:0000313" key="4">
    <source>
        <dbReference type="WormBase" id="SRAE_2000280600"/>
    </source>
</evidence>
<dbReference type="EMBL" id="LN609529">
    <property type="protein sequence ID" value="CEF68148.1"/>
    <property type="molecule type" value="Genomic_DNA"/>
</dbReference>
<dbReference type="CTD" id="36380513"/>
<evidence type="ECO:0000313" key="2">
    <source>
        <dbReference type="Proteomes" id="UP000035682"/>
    </source>
</evidence>
<reference evidence="1 2" key="1">
    <citation type="submission" date="2014-09" db="EMBL/GenBank/DDBJ databases">
        <authorList>
            <person name="Martin A.A."/>
        </authorList>
    </citation>
    <scope>NUCLEOTIDE SEQUENCE</scope>
    <source>
        <strain evidence="2">ED321</strain>
        <strain evidence="1">ED321 Heterogonic</strain>
    </source>
</reference>
<sequence length="267" mass="30899">MVVDILDTKVIYSIAGNCFVKSFTSGNDIFGHIKNFIKPLLERISRQIKKLLFIRNYIYLTDDIELSIDSLLQYIINSTSTLSMIHFDKINMYPTLCPYFLSFGKEKNNDVQILRFTNCSFDDIAPCESLHKLIEYLSNISLIEVNPTPCDSGYDFVKAMISIKQKTPTIRIIDNCCFDIRYEEKIEYSEGIVRSGGNITNSFNYTTICKCNEDECQFWKNLCKLHSAGLISNKSMKINDIKNLKFYDGNCIHKKKQEKINIINFEI</sequence>
<keyword evidence="2" id="KW-1185">Reference proteome</keyword>
<dbReference type="Proteomes" id="UP000035682">
    <property type="component" value="Unplaced"/>
</dbReference>